<gene>
    <name evidence="1" type="ORF">R5U08_33590</name>
</gene>
<accession>A0ABZ0KLP7</accession>
<protein>
    <submittedName>
        <fullName evidence="1">Uncharacterized protein</fullName>
    </submittedName>
</protein>
<reference evidence="1 2" key="2">
    <citation type="journal article" date="2024" name="Microb. Biotechnol.">
        <title>The involvement of multiple ABC transporters in daunorubicin efflux in Streptomyces coeruleorubidus.</title>
        <authorList>
            <person name="Dong J."/>
            <person name="Ning J."/>
            <person name="Tian Y."/>
            <person name="Li H."/>
            <person name="Chen H."/>
            <person name="Guan W."/>
        </authorList>
    </citation>
    <scope>NUCLEOTIDE SEQUENCE [LARGE SCALE GENOMIC DNA]</scope>
    <source>
        <strain evidence="1 2">CICC 11043</strain>
    </source>
</reference>
<dbReference type="EMBL" id="CP137524">
    <property type="protein sequence ID" value="WOT38788.1"/>
    <property type="molecule type" value="Genomic_DNA"/>
</dbReference>
<proteinExistence type="predicted"/>
<keyword evidence="2" id="KW-1185">Reference proteome</keyword>
<organism evidence="1 2">
    <name type="scientific">Streptomyces coeruleorubidus</name>
    <dbReference type="NCBI Taxonomy" id="116188"/>
    <lineage>
        <taxon>Bacteria</taxon>
        <taxon>Bacillati</taxon>
        <taxon>Actinomycetota</taxon>
        <taxon>Actinomycetes</taxon>
        <taxon>Kitasatosporales</taxon>
        <taxon>Streptomycetaceae</taxon>
        <taxon>Streptomyces</taxon>
    </lineage>
</organism>
<dbReference type="Proteomes" id="UP001305002">
    <property type="component" value="Chromosome"/>
</dbReference>
<sequence>MTANLEFRVPSDLPDSALQALAALGADGLEKLAEPEPRGRDITVVWNAKSQHWERIVHRN</sequence>
<evidence type="ECO:0000313" key="1">
    <source>
        <dbReference type="EMBL" id="WOT38788.1"/>
    </source>
</evidence>
<reference evidence="1 2" key="1">
    <citation type="journal article" date="2021" name="J. Microbiol. Biotechnol.">
        <title>An Efficient Markerless Deletion System Suitable for the Industrial Strains of Streptomyces.</title>
        <authorList>
            <person name="Dong J."/>
            <person name="Wei J."/>
            <person name="Li H."/>
            <person name="Zhao S."/>
            <person name="Guan W."/>
        </authorList>
    </citation>
    <scope>NUCLEOTIDE SEQUENCE [LARGE SCALE GENOMIC DNA]</scope>
    <source>
        <strain evidence="1 2">CICC 11043</strain>
    </source>
</reference>
<evidence type="ECO:0000313" key="2">
    <source>
        <dbReference type="Proteomes" id="UP001305002"/>
    </source>
</evidence>
<dbReference type="RefSeq" id="WP_193510569.1">
    <property type="nucleotide sequence ID" value="NZ_BMSO01000038.1"/>
</dbReference>
<name>A0ABZ0KLP7_STRC4</name>